<protein>
    <submittedName>
        <fullName evidence="1">Uncharacterized protein</fullName>
    </submittedName>
</protein>
<keyword evidence="2" id="KW-1185">Reference proteome</keyword>
<geneLocation type="plasmid" evidence="1 2">
    <name>pSA3</name>
</geneLocation>
<accession>A0A1D8AG41</accession>
<dbReference type="RefSeq" id="WP_036530290.1">
    <property type="nucleotide sequence ID" value="NZ_CP017078.1"/>
</dbReference>
<dbReference type="KEGG" id="nre:BES08_29495"/>
<evidence type="ECO:0000313" key="1">
    <source>
        <dbReference type="EMBL" id="AOR81031.1"/>
    </source>
</evidence>
<dbReference type="AlphaFoldDB" id="A0A1D8AG41"/>
<proteinExistence type="predicted"/>
<gene>
    <name evidence="1" type="ORF">BES08_29495</name>
</gene>
<dbReference type="EMBL" id="CP017078">
    <property type="protein sequence ID" value="AOR81031.1"/>
    <property type="molecule type" value="Genomic_DNA"/>
</dbReference>
<sequence length="214" mass="24261">MTSKFRTPKEQVVRDVLEKHACPVPYHEVRTRFLGAIASPLVAAPPLPVVKALWGGEFPPFDSMGDLNHLIDVLINQLWNSLTKHNSRTAPFRLYRLDLEPSAENLARYARVRRQELEGFVEGLFGGHETLDLPERAHMSLGHLGELRAMMGGIEDLVARDIQAESRTQLETTFRHVRELTKIMETEIHEAVLSCARARHQMLEGSTLTKPVMH</sequence>
<dbReference type="Proteomes" id="UP000094626">
    <property type="component" value="Plasmid pSA3"/>
</dbReference>
<name>A0A1D8AG41_9SPHN</name>
<reference evidence="2" key="1">
    <citation type="journal article" date="2017" name="J. Biotechnol.">
        <title>Complete genome sequence of Novosphingobium resinovorum SA1, a versatile xenobiotic-degrading bacterium capable of utilizing sulfanilic acid.</title>
        <authorList>
            <person name="Hegedus B."/>
            <person name="Kos P.B."/>
            <person name="Balint B."/>
            <person name="Maroti G."/>
            <person name="Gan H.M."/>
            <person name="Perei K."/>
            <person name="Rakhely G."/>
        </authorList>
    </citation>
    <scope>NUCLEOTIDE SEQUENCE [LARGE SCALE GENOMIC DNA]</scope>
    <source>
        <strain evidence="2">SA1</strain>
    </source>
</reference>
<dbReference type="OrthoDB" id="7763761at2"/>
<evidence type="ECO:0000313" key="2">
    <source>
        <dbReference type="Proteomes" id="UP000094626"/>
    </source>
</evidence>
<organism evidence="1 2">
    <name type="scientific">Novosphingobium resinovorum</name>
    <dbReference type="NCBI Taxonomy" id="158500"/>
    <lineage>
        <taxon>Bacteria</taxon>
        <taxon>Pseudomonadati</taxon>
        <taxon>Pseudomonadota</taxon>
        <taxon>Alphaproteobacteria</taxon>
        <taxon>Sphingomonadales</taxon>
        <taxon>Sphingomonadaceae</taxon>
        <taxon>Novosphingobium</taxon>
    </lineage>
</organism>
<keyword evidence="1" id="KW-0614">Plasmid</keyword>